<dbReference type="PANTHER" id="PTHR33048:SF146">
    <property type="entry name" value="INTEGRAL MEMBRANE PROTEIN"/>
    <property type="match status" value="1"/>
</dbReference>
<feature type="transmembrane region" description="Helical" evidence="7">
    <location>
        <begin position="20"/>
        <end position="40"/>
    </location>
</feature>
<organism evidence="9 10">
    <name type="scientific">Letharia lupina</name>
    <dbReference type="NCBI Taxonomy" id="560253"/>
    <lineage>
        <taxon>Eukaryota</taxon>
        <taxon>Fungi</taxon>
        <taxon>Dikarya</taxon>
        <taxon>Ascomycota</taxon>
        <taxon>Pezizomycotina</taxon>
        <taxon>Lecanoromycetes</taxon>
        <taxon>OSLEUM clade</taxon>
        <taxon>Lecanoromycetidae</taxon>
        <taxon>Lecanorales</taxon>
        <taxon>Lecanorineae</taxon>
        <taxon>Parmeliaceae</taxon>
        <taxon>Letharia</taxon>
    </lineage>
</organism>
<gene>
    <name evidence="9" type="ORF">HO133_005991</name>
</gene>
<evidence type="ECO:0000256" key="1">
    <source>
        <dbReference type="ARBA" id="ARBA00004141"/>
    </source>
</evidence>
<evidence type="ECO:0000259" key="8">
    <source>
        <dbReference type="Pfam" id="PF20684"/>
    </source>
</evidence>
<feature type="transmembrane region" description="Helical" evidence="7">
    <location>
        <begin position="52"/>
        <end position="77"/>
    </location>
</feature>
<feature type="compositionally biased region" description="Basic and acidic residues" evidence="6">
    <location>
        <begin position="337"/>
        <end position="351"/>
    </location>
</feature>
<comment type="caution">
    <text evidence="9">The sequence shown here is derived from an EMBL/GenBank/DDBJ whole genome shotgun (WGS) entry which is preliminary data.</text>
</comment>
<dbReference type="RefSeq" id="XP_037148075.1">
    <property type="nucleotide sequence ID" value="XM_037296894.1"/>
</dbReference>
<feature type="region of interest" description="Disordered" evidence="6">
    <location>
        <begin position="337"/>
        <end position="359"/>
    </location>
</feature>
<dbReference type="AlphaFoldDB" id="A0A8H6C805"/>
<dbReference type="InterPro" id="IPR052337">
    <property type="entry name" value="SAT4-like"/>
</dbReference>
<feature type="transmembrane region" description="Helical" evidence="7">
    <location>
        <begin position="213"/>
        <end position="236"/>
    </location>
</feature>
<comment type="similarity">
    <text evidence="5">Belongs to the SAT4 family.</text>
</comment>
<keyword evidence="10" id="KW-1185">Reference proteome</keyword>
<evidence type="ECO:0000256" key="3">
    <source>
        <dbReference type="ARBA" id="ARBA00022989"/>
    </source>
</evidence>
<feature type="transmembrane region" description="Helical" evidence="7">
    <location>
        <begin position="174"/>
        <end position="201"/>
    </location>
</feature>
<reference evidence="9 10" key="1">
    <citation type="journal article" date="2020" name="Genomics">
        <title>Complete, high-quality genomes from long-read metagenomic sequencing of two wolf lichen thalli reveals enigmatic genome architecture.</title>
        <authorList>
            <person name="McKenzie S.K."/>
            <person name="Walston R.F."/>
            <person name="Allen J.L."/>
        </authorList>
    </citation>
    <scope>NUCLEOTIDE SEQUENCE [LARGE SCALE GENOMIC DNA]</scope>
    <source>
        <strain evidence="9">WasteWater1</strain>
    </source>
</reference>
<dbReference type="Pfam" id="PF20684">
    <property type="entry name" value="Fung_rhodopsin"/>
    <property type="match status" value="1"/>
</dbReference>
<evidence type="ECO:0000313" key="10">
    <source>
        <dbReference type="Proteomes" id="UP000593566"/>
    </source>
</evidence>
<evidence type="ECO:0000256" key="7">
    <source>
        <dbReference type="SAM" id="Phobius"/>
    </source>
</evidence>
<accession>A0A8H6C805</accession>
<keyword evidence="4 7" id="KW-0472">Membrane</keyword>
<name>A0A8H6C805_9LECA</name>
<feature type="transmembrane region" description="Helical" evidence="7">
    <location>
        <begin position="248"/>
        <end position="271"/>
    </location>
</feature>
<evidence type="ECO:0000256" key="2">
    <source>
        <dbReference type="ARBA" id="ARBA00022692"/>
    </source>
</evidence>
<sequence length="359" mass="39403">MPEPTPTQASCNENQGPMLLALSWVLLCTAISSVALRLYVKLGLQNGVRSDDYTIIASLIAGIIGVGCLTKFVLIGLGRHIYCLPLEQIPLVLKWSVISQIFNIIGIGLAKISVCLCVLRIIGRTRQQLATFLWVVIAFCAASHFAQIVLFLVQCRPMAAIWDPHIQGKCFSPHITYLAGYIGFGLDAFTDLVCAAIPIFVLHRLQMNVRTKVALCCLIALGSLTAGCAIAKAVTLRGVFSDDYTWGLWKPAVCTIVEHLTSITLVSLPALRPFFNKILDAATTRGGSGKRSVKHSPRWSPAVSRDIYALDTSLKSEDLEQGSMPFNENEIVRTTEFRLSEHNSESGEQRMGDYWPLPP</sequence>
<comment type="subcellular location">
    <subcellularLocation>
        <location evidence="1">Membrane</location>
        <topology evidence="1">Multi-pass membrane protein</topology>
    </subcellularLocation>
</comment>
<dbReference type="InterPro" id="IPR049326">
    <property type="entry name" value="Rhodopsin_dom_fungi"/>
</dbReference>
<dbReference type="PANTHER" id="PTHR33048">
    <property type="entry name" value="PTH11-LIKE INTEGRAL MEMBRANE PROTEIN (AFU_ORTHOLOGUE AFUA_5G11245)"/>
    <property type="match status" value="1"/>
</dbReference>
<proteinExistence type="inferred from homology"/>
<keyword evidence="2 7" id="KW-0812">Transmembrane</keyword>
<evidence type="ECO:0000256" key="5">
    <source>
        <dbReference type="ARBA" id="ARBA00038359"/>
    </source>
</evidence>
<evidence type="ECO:0000256" key="4">
    <source>
        <dbReference type="ARBA" id="ARBA00023136"/>
    </source>
</evidence>
<evidence type="ECO:0000256" key="6">
    <source>
        <dbReference type="SAM" id="MobiDB-lite"/>
    </source>
</evidence>
<feature type="transmembrane region" description="Helical" evidence="7">
    <location>
        <begin position="97"/>
        <end position="119"/>
    </location>
</feature>
<feature type="domain" description="Rhodopsin" evidence="8">
    <location>
        <begin position="36"/>
        <end position="276"/>
    </location>
</feature>
<keyword evidence="3 7" id="KW-1133">Transmembrane helix</keyword>
<dbReference type="GO" id="GO:0016020">
    <property type="term" value="C:membrane"/>
    <property type="evidence" value="ECO:0007669"/>
    <property type="project" value="UniProtKB-SubCell"/>
</dbReference>
<feature type="transmembrane region" description="Helical" evidence="7">
    <location>
        <begin position="131"/>
        <end position="154"/>
    </location>
</feature>
<protein>
    <recommendedName>
        <fullName evidence="8">Rhodopsin domain-containing protein</fullName>
    </recommendedName>
</protein>
<dbReference type="Proteomes" id="UP000593566">
    <property type="component" value="Unassembled WGS sequence"/>
</dbReference>
<dbReference type="GeneID" id="59334396"/>
<dbReference type="EMBL" id="JACCJB010000022">
    <property type="protein sequence ID" value="KAF6218640.1"/>
    <property type="molecule type" value="Genomic_DNA"/>
</dbReference>
<evidence type="ECO:0000313" key="9">
    <source>
        <dbReference type="EMBL" id="KAF6218640.1"/>
    </source>
</evidence>